<proteinExistence type="evidence at transcript level"/>
<reference evidence="2" key="2">
    <citation type="journal article" date="2000" name="Genome Res.">
        <title>Normalization and subtraction of cap-trapper-selected cDNAs to prepare full-length cDNA libraries for rapid discovery of new genes.</title>
        <authorList>
            <person name="Carninci P."/>
            <person name="Shibata Y."/>
            <person name="Hayatsu N."/>
            <person name="Sugahara Y."/>
            <person name="Shibata K."/>
            <person name="Itoh M."/>
            <person name="Konno H."/>
            <person name="Okazaki Y."/>
            <person name="Muramatsu M."/>
            <person name="Hayashizaki Y."/>
        </authorList>
    </citation>
    <scope>NUCLEOTIDE SEQUENCE</scope>
    <source>
        <strain evidence="2">C57BL/6J</strain>
        <tissue evidence="2">Mullerian duct includes surrounding region</tissue>
    </source>
</reference>
<reference evidence="2" key="5">
    <citation type="journal article" date="2002" name="Nature">
        <title>Analysis of the mouse transcriptome based on functional annotation of 60,770 full-length cDNAs.</title>
        <authorList>
            <consortium name="The FANTOM Consortium and the RIKEN Genome Exploration Research Group Phase I and II Team"/>
        </authorList>
    </citation>
    <scope>NUCLEOTIDE SEQUENCE</scope>
    <source>
        <strain evidence="2">C57BL/6J</strain>
        <tissue evidence="2">Mullerian duct includes surrounding region</tissue>
    </source>
</reference>
<protein>
    <submittedName>
        <fullName evidence="2">Uncharacterized protein</fullName>
    </submittedName>
</protein>
<reference evidence="2" key="6">
    <citation type="submission" date="2004-03" db="EMBL/GenBank/DDBJ databases">
        <authorList>
            <person name="Arakawa T."/>
            <person name="Carninci P."/>
            <person name="Fukuda S."/>
            <person name="Hashizume W."/>
            <person name="Hayashida K."/>
            <person name="Hori F."/>
            <person name="Iida J."/>
            <person name="Imamura K."/>
            <person name="Imotani K."/>
            <person name="Itoh M."/>
            <person name="Kanagawa S."/>
            <person name="Kawai J."/>
            <person name="Kojima M."/>
            <person name="Konno H."/>
            <person name="Murata M."/>
            <person name="Nakamura M."/>
            <person name="Ninomiya N."/>
            <person name="Nishiyori H."/>
            <person name="Nomura K."/>
            <person name="Ohno M."/>
            <person name="Sakazume N."/>
            <person name="Sano H."/>
            <person name="Sasaki D."/>
            <person name="Shibata K."/>
            <person name="Shiraki T."/>
            <person name="Tagami M."/>
            <person name="Tagami Y."/>
            <person name="Waki K."/>
            <person name="Watahiki A."/>
            <person name="Muramatsu M."/>
            <person name="Hayashizaki Y."/>
        </authorList>
    </citation>
    <scope>NUCLEOTIDE SEQUENCE</scope>
    <source>
        <strain evidence="2">C57BL/6J</strain>
        <tissue evidence="2">Mullerian duct includes surrounding region</tissue>
    </source>
</reference>
<reference evidence="2" key="7">
    <citation type="journal article" date="2005" name="Science">
        <title>The Transcriptional Landscape of the Mammalian Genome.</title>
        <authorList>
            <consortium name="The FANTOM Consortium"/>
            <consortium name="Riken Genome Exploration Research Group and Genome Science Group (Genome Network Project Core Group)"/>
        </authorList>
    </citation>
    <scope>NUCLEOTIDE SEQUENCE</scope>
    <source>
        <strain evidence="2">C57BL/6J</strain>
        <tissue evidence="2">Mullerian duct includes surrounding region</tissue>
    </source>
</reference>
<accession>Q3UXL0</accession>
<keyword evidence="1" id="KW-1133">Transmembrane helix</keyword>
<evidence type="ECO:0000313" key="3">
    <source>
        <dbReference type="MGI" id="MGI:2675617"/>
    </source>
</evidence>
<sequence>MFAVLALPNWTAGLHLFYMESDWNCDRETFSQASSKFLPISMPNVLLCLHILFPEENLMVLIVLYSVFISLVLKHQLCALRTE</sequence>
<reference evidence="2" key="3">
    <citation type="journal article" date="2000" name="Genome Res.">
        <title>RIKEN integrated sequence analysis (RISA) system--384-format sequencing pipeline with 384 multicapillary sequencer.</title>
        <authorList>
            <person name="Shibata K."/>
            <person name="Itoh M."/>
            <person name="Aizawa K."/>
            <person name="Nagaoka S."/>
            <person name="Sasaki N."/>
            <person name="Carninci P."/>
            <person name="Konno H."/>
            <person name="Akiyama J."/>
            <person name="Nishi K."/>
            <person name="Kitsunai T."/>
            <person name="Tashiro H."/>
            <person name="Itoh M."/>
            <person name="Sumi N."/>
            <person name="Ishii Y."/>
            <person name="Nakamura S."/>
            <person name="Hazama M."/>
            <person name="Nishine T."/>
            <person name="Harada A."/>
            <person name="Yamamoto R."/>
            <person name="Matsumoto H."/>
            <person name="Sakaguchi S."/>
            <person name="Ikegami T."/>
            <person name="Kashiwagi K."/>
            <person name="Fujiwake S."/>
            <person name="Inoue K."/>
            <person name="Togawa Y."/>
            <person name="Izawa M."/>
            <person name="Ohara E."/>
            <person name="Watahiki M."/>
            <person name="Yoneda Y."/>
            <person name="Ishikawa T."/>
            <person name="Ozawa K."/>
            <person name="Tanaka T."/>
            <person name="Matsuura S."/>
            <person name="Kawai J."/>
            <person name="Okazaki Y."/>
            <person name="Muramatsu M."/>
            <person name="Inoue Y."/>
            <person name="Kira A."/>
            <person name="Hayashizaki Y."/>
        </authorList>
    </citation>
    <scope>NUCLEOTIDE SEQUENCE</scope>
    <source>
        <strain evidence="2">C57BL/6J</strain>
        <tissue evidence="2">Mullerian duct includes surrounding region</tissue>
    </source>
</reference>
<evidence type="ECO:0000313" key="2">
    <source>
        <dbReference type="EMBL" id="BAE22553.1"/>
    </source>
</evidence>
<dbReference type="MGI" id="MGI:2675617">
    <property type="gene designation" value="Poln"/>
</dbReference>
<reference evidence="2" key="1">
    <citation type="journal article" date="1999" name="Methods Enzymol.">
        <title>High-efficiency full-length cDNA cloning.</title>
        <authorList>
            <person name="Carninci P."/>
            <person name="Hayashizaki Y."/>
        </authorList>
    </citation>
    <scope>NUCLEOTIDE SEQUENCE</scope>
    <source>
        <strain evidence="2">C57BL/6J</strain>
        <tissue evidence="2">Mullerian duct includes surrounding region</tissue>
    </source>
</reference>
<dbReference type="AGR" id="MGI:2675617"/>
<organism evidence="2">
    <name type="scientific">Mus musculus</name>
    <name type="common">Mouse</name>
    <dbReference type="NCBI Taxonomy" id="10090"/>
    <lineage>
        <taxon>Eukaryota</taxon>
        <taxon>Metazoa</taxon>
        <taxon>Chordata</taxon>
        <taxon>Craniata</taxon>
        <taxon>Vertebrata</taxon>
        <taxon>Euteleostomi</taxon>
        <taxon>Mammalia</taxon>
        <taxon>Eutheria</taxon>
        <taxon>Euarchontoglires</taxon>
        <taxon>Glires</taxon>
        <taxon>Rodentia</taxon>
        <taxon>Myomorpha</taxon>
        <taxon>Muroidea</taxon>
        <taxon>Muridae</taxon>
        <taxon>Murinae</taxon>
        <taxon>Mus</taxon>
        <taxon>Mus</taxon>
    </lineage>
</organism>
<gene>
    <name evidence="3" type="primary">Poln</name>
    <name evidence="3" type="synonym">BC023882</name>
    <name evidence="3" type="synonym">Haus3</name>
</gene>
<dbReference type="AlphaFoldDB" id="Q3UXL0"/>
<reference evidence="2" key="4">
    <citation type="journal article" date="2001" name="Nature">
        <title>Functional annotation of a full-length mouse cDNA collection.</title>
        <authorList>
            <consortium name="The RIKEN Genome Exploration Research Group Phase II Team and the FANTOM Consortium"/>
        </authorList>
    </citation>
    <scope>NUCLEOTIDE SEQUENCE</scope>
    <source>
        <strain evidence="2">C57BL/6J</strain>
        <tissue evidence="2">Mullerian duct includes surrounding region</tissue>
    </source>
</reference>
<name>Q3UXL0_MOUSE</name>
<feature type="transmembrane region" description="Helical" evidence="1">
    <location>
        <begin position="59"/>
        <end position="80"/>
    </location>
</feature>
<reference evidence="2" key="8">
    <citation type="journal article" date="2005" name="Science">
        <title>Antisense Transcription in the Mammalian Transcriptome.</title>
        <authorList>
            <consortium name="RIKEN Genome Exploration Research Group and Genome Science Group (Genome Network Project Core Group) and the FANTOM Consortium"/>
        </authorList>
    </citation>
    <scope>NUCLEOTIDE SEQUENCE</scope>
    <source>
        <strain evidence="2">C57BL/6J</strain>
        <tissue evidence="2">Mullerian duct includes surrounding region</tissue>
    </source>
</reference>
<dbReference type="EMBL" id="AK135493">
    <property type="protein sequence ID" value="BAE22553.1"/>
    <property type="molecule type" value="mRNA"/>
</dbReference>
<keyword evidence="1" id="KW-0472">Membrane</keyword>
<keyword evidence="1" id="KW-0812">Transmembrane</keyword>
<evidence type="ECO:0000256" key="1">
    <source>
        <dbReference type="SAM" id="Phobius"/>
    </source>
</evidence>